<feature type="transmembrane region" description="Helical" evidence="4">
    <location>
        <begin position="12"/>
        <end position="35"/>
    </location>
</feature>
<evidence type="ECO:0000256" key="1">
    <source>
        <dbReference type="ARBA" id="ARBA00022692"/>
    </source>
</evidence>
<dbReference type="EMBL" id="JACIDK010000003">
    <property type="protein sequence ID" value="MBB3892094.1"/>
    <property type="molecule type" value="Genomic_DNA"/>
</dbReference>
<feature type="transmembrane region" description="Helical" evidence="4">
    <location>
        <begin position="264"/>
        <end position="282"/>
    </location>
</feature>
<evidence type="ECO:0000313" key="6">
    <source>
        <dbReference type="Proteomes" id="UP000530564"/>
    </source>
</evidence>
<feature type="transmembrane region" description="Helical" evidence="4">
    <location>
        <begin position="139"/>
        <end position="157"/>
    </location>
</feature>
<dbReference type="AlphaFoldDB" id="A0A840A1B8"/>
<dbReference type="Proteomes" id="UP000530564">
    <property type="component" value="Unassembled WGS sequence"/>
</dbReference>
<comment type="caution">
    <text evidence="5">The sequence shown here is derived from an EMBL/GenBank/DDBJ whole genome shotgun (WGS) entry which is preliminary data.</text>
</comment>
<dbReference type="Pfam" id="PF07690">
    <property type="entry name" value="MFS_1"/>
    <property type="match status" value="1"/>
</dbReference>
<feature type="transmembrane region" description="Helical" evidence="4">
    <location>
        <begin position="353"/>
        <end position="371"/>
    </location>
</feature>
<keyword evidence="2 4" id="KW-1133">Transmembrane helix</keyword>
<keyword evidence="6" id="KW-1185">Reference proteome</keyword>
<dbReference type="Gene3D" id="1.20.1250.20">
    <property type="entry name" value="MFS general substrate transporter like domains"/>
    <property type="match status" value="1"/>
</dbReference>
<keyword evidence="1 4" id="KW-0812">Transmembrane</keyword>
<evidence type="ECO:0000256" key="4">
    <source>
        <dbReference type="SAM" id="Phobius"/>
    </source>
</evidence>
<feature type="transmembrane region" description="Helical" evidence="4">
    <location>
        <begin position="163"/>
        <end position="189"/>
    </location>
</feature>
<name>A0A840A1B8_9CAUL</name>
<evidence type="ECO:0000256" key="2">
    <source>
        <dbReference type="ARBA" id="ARBA00022989"/>
    </source>
</evidence>
<keyword evidence="3 4" id="KW-0472">Membrane</keyword>
<feature type="transmembrane region" description="Helical" evidence="4">
    <location>
        <begin position="95"/>
        <end position="114"/>
    </location>
</feature>
<dbReference type="InterPro" id="IPR011701">
    <property type="entry name" value="MFS"/>
</dbReference>
<sequence>MAFFRNSTVNLLNLHYGVHALALSGGGAFFAVYLLRAGVPPYGVLASLAAILIGRFFIRPAVLPLCKRFGLKPMVIVGTILTAGQYLLLARVDGIGWPLFTLCAVSSIGDTFYWTTYHAYFASLGDAEHRGHQIGAREAIAALVGIAAPLLTGWALATVGPEIAFGATAVVLVLSATPLFFTPAVPIALEAPNAFWSARPGVALFIADGWMASGYLFVWQIALFISLGENFAAFGGAMAVAAVAGAICGLMLGRFIDAGHGRRAVWLAAGTAAAVIAVRAAGYGHPAIAVAANAAGALVVALYTPTMMTAVYNLSQASPCPLRFHIATEGGWDAGGAGGALTAATLLWAGAPFWAAILMGLIGAAAAFVLLRRYYYAAPTTAPQMT</sequence>
<protein>
    <recommendedName>
        <fullName evidence="7">MFS transporter</fullName>
    </recommendedName>
</protein>
<organism evidence="5 6">
    <name type="scientific">Phenylobacterium haematophilum</name>
    <dbReference type="NCBI Taxonomy" id="98513"/>
    <lineage>
        <taxon>Bacteria</taxon>
        <taxon>Pseudomonadati</taxon>
        <taxon>Pseudomonadota</taxon>
        <taxon>Alphaproteobacteria</taxon>
        <taxon>Caulobacterales</taxon>
        <taxon>Caulobacteraceae</taxon>
        <taxon>Phenylobacterium</taxon>
    </lineage>
</organism>
<feature type="transmembrane region" description="Helical" evidence="4">
    <location>
        <begin position="70"/>
        <end position="89"/>
    </location>
</feature>
<feature type="transmembrane region" description="Helical" evidence="4">
    <location>
        <begin position="201"/>
        <end position="225"/>
    </location>
</feature>
<dbReference type="SUPFAM" id="SSF103473">
    <property type="entry name" value="MFS general substrate transporter"/>
    <property type="match status" value="1"/>
</dbReference>
<evidence type="ECO:0008006" key="7">
    <source>
        <dbReference type="Google" id="ProtNLM"/>
    </source>
</evidence>
<reference evidence="5 6" key="1">
    <citation type="submission" date="2020-08" db="EMBL/GenBank/DDBJ databases">
        <title>Genomic Encyclopedia of Type Strains, Phase IV (KMG-IV): sequencing the most valuable type-strain genomes for metagenomic binning, comparative biology and taxonomic classification.</title>
        <authorList>
            <person name="Goeker M."/>
        </authorList>
    </citation>
    <scope>NUCLEOTIDE SEQUENCE [LARGE SCALE GENOMIC DNA]</scope>
    <source>
        <strain evidence="5 6">DSM 21793</strain>
    </source>
</reference>
<feature type="transmembrane region" description="Helical" evidence="4">
    <location>
        <begin position="231"/>
        <end position="252"/>
    </location>
</feature>
<gene>
    <name evidence="5" type="ORF">GGQ61_002822</name>
</gene>
<proteinExistence type="predicted"/>
<dbReference type="GO" id="GO:0022857">
    <property type="term" value="F:transmembrane transporter activity"/>
    <property type="evidence" value="ECO:0007669"/>
    <property type="project" value="InterPro"/>
</dbReference>
<feature type="transmembrane region" description="Helical" evidence="4">
    <location>
        <begin position="41"/>
        <end position="58"/>
    </location>
</feature>
<evidence type="ECO:0000313" key="5">
    <source>
        <dbReference type="EMBL" id="MBB3892094.1"/>
    </source>
</evidence>
<dbReference type="InterPro" id="IPR036259">
    <property type="entry name" value="MFS_trans_sf"/>
</dbReference>
<accession>A0A840A1B8</accession>
<evidence type="ECO:0000256" key="3">
    <source>
        <dbReference type="ARBA" id="ARBA00023136"/>
    </source>
</evidence>
<dbReference type="RefSeq" id="WP_183773743.1">
    <property type="nucleotide sequence ID" value="NZ_JACIDK010000003.1"/>
</dbReference>
<feature type="transmembrane region" description="Helical" evidence="4">
    <location>
        <begin position="288"/>
        <end position="314"/>
    </location>
</feature>